<dbReference type="CDD" id="cd00637">
    <property type="entry name" value="7tm_classA_rhodopsin-like"/>
    <property type="match status" value="1"/>
</dbReference>
<feature type="compositionally biased region" description="Low complexity" evidence="5">
    <location>
        <begin position="390"/>
        <end position="401"/>
    </location>
</feature>
<feature type="compositionally biased region" description="Low complexity" evidence="5">
    <location>
        <begin position="296"/>
        <end position="311"/>
    </location>
</feature>
<dbReference type="GO" id="GO:0004930">
    <property type="term" value="F:G protein-coupled receptor activity"/>
    <property type="evidence" value="ECO:0007669"/>
    <property type="project" value="TreeGrafter"/>
</dbReference>
<feature type="compositionally biased region" description="Polar residues" evidence="5">
    <location>
        <begin position="317"/>
        <end position="331"/>
    </location>
</feature>
<dbReference type="GO" id="GO:0007189">
    <property type="term" value="P:adenylate cyclase-activating G protein-coupled receptor signaling pathway"/>
    <property type="evidence" value="ECO:0007669"/>
    <property type="project" value="TreeGrafter"/>
</dbReference>
<evidence type="ECO:0000256" key="2">
    <source>
        <dbReference type="ARBA" id="ARBA00022692"/>
    </source>
</evidence>
<evidence type="ECO:0000256" key="3">
    <source>
        <dbReference type="ARBA" id="ARBA00022989"/>
    </source>
</evidence>
<feature type="transmembrane region" description="Helical" evidence="6">
    <location>
        <begin position="765"/>
        <end position="785"/>
    </location>
</feature>
<evidence type="ECO:0000256" key="1">
    <source>
        <dbReference type="ARBA" id="ARBA00004141"/>
    </source>
</evidence>
<proteinExistence type="predicted"/>
<dbReference type="GeneID" id="91092343"/>
<feature type="compositionally biased region" description="Polar residues" evidence="5">
    <location>
        <begin position="930"/>
        <end position="945"/>
    </location>
</feature>
<dbReference type="PROSITE" id="PS50262">
    <property type="entry name" value="G_PROTEIN_RECEP_F1_2"/>
    <property type="match status" value="1"/>
</dbReference>
<evidence type="ECO:0000313" key="9">
    <source>
        <dbReference type="Proteomes" id="UP001355207"/>
    </source>
</evidence>
<accession>A0AAX4JN40</accession>
<dbReference type="EMBL" id="CP144099">
    <property type="protein sequence ID" value="WWC86792.1"/>
    <property type="molecule type" value="Genomic_DNA"/>
</dbReference>
<feature type="region of interest" description="Disordered" evidence="5">
    <location>
        <begin position="382"/>
        <end position="573"/>
    </location>
</feature>
<keyword evidence="3 6" id="KW-1133">Transmembrane helix</keyword>
<feature type="transmembrane region" description="Helical" evidence="6">
    <location>
        <begin position="730"/>
        <end position="753"/>
    </location>
</feature>
<evidence type="ECO:0000313" key="8">
    <source>
        <dbReference type="EMBL" id="WWC86792.1"/>
    </source>
</evidence>
<dbReference type="InterPro" id="IPR023041">
    <property type="entry name" value="Glucose_rcpt_Git3-like_N"/>
</dbReference>
<feature type="transmembrane region" description="Helical" evidence="6">
    <location>
        <begin position="85"/>
        <end position="108"/>
    </location>
</feature>
<feature type="compositionally biased region" description="Low complexity" evidence="5">
    <location>
        <begin position="413"/>
        <end position="423"/>
    </location>
</feature>
<feature type="region of interest" description="Disordered" evidence="5">
    <location>
        <begin position="895"/>
        <end position="981"/>
    </location>
</feature>
<feature type="transmembrane region" description="Helical" evidence="6">
    <location>
        <begin position="137"/>
        <end position="155"/>
    </location>
</feature>
<keyword evidence="2 6" id="KW-0812">Transmembrane</keyword>
<feature type="transmembrane region" description="Helical" evidence="6">
    <location>
        <begin position="212"/>
        <end position="233"/>
    </location>
</feature>
<feature type="compositionally biased region" description="Polar residues" evidence="5">
    <location>
        <begin position="544"/>
        <end position="560"/>
    </location>
</feature>
<feature type="region of interest" description="Disordered" evidence="5">
    <location>
        <begin position="800"/>
        <end position="819"/>
    </location>
</feature>
<evidence type="ECO:0000256" key="4">
    <source>
        <dbReference type="ARBA" id="ARBA00023136"/>
    </source>
</evidence>
<organism evidence="8 9">
    <name type="scientific">Kwoniella dendrophila CBS 6074</name>
    <dbReference type="NCBI Taxonomy" id="1295534"/>
    <lineage>
        <taxon>Eukaryota</taxon>
        <taxon>Fungi</taxon>
        <taxon>Dikarya</taxon>
        <taxon>Basidiomycota</taxon>
        <taxon>Agaricomycotina</taxon>
        <taxon>Tremellomycetes</taxon>
        <taxon>Tremellales</taxon>
        <taxon>Cryptococcaceae</taxon>
        <taxon>Kwoniella</taxon>
    </lineage>
</organism>
<feature type="transmembrane region" description="Helical" evidence="6">
    <location>
        <begin position="45"/>
        <end position="73"/>
    </location>
</feature>
<dbReference type="GO" id="GO:0005886">
    <property type="term" value="C:plasma membrane"/>
    <property type="evidence" value="ECO:0007669"/>
    <property type="project" value="TreeGrafter"/>
</dbReference>
<dbReference type="Proteomes" id="UP001355207">
    <property type="component" value="Chromosome 2"/>
</dbReference>
<feature type="region of interest" description="Disordered" evidence="5">
    <location>
        <begin position="586"/>
        <end position="648"/>
    </location>
</feature>
<keyword evidence="4 6" id="KW-0472">Membrane</keyword>
<dbReference type="Pfam" id="PF11710">
    <property type="entry name" value="Git3"/>
    <property type="match status" value="1"/>
</dbReference>
<feature type="domain" description="G-protein coupled receptors family 1 profile" evidence="7">
    <location>
        <begin position="60"/>
        <end position="267"/>
    </location>
</feature>
<dbReference type="PANTHER" id="PTHR23112">
    <property type="entry name" value="G PROTEIN-COUPLED RECEPTOR 157-RELATED"/>
    <property type="match status" value="1"/>
</dbReference>
<dbReference type="Gene3D" id="1.20.1070.10">
    <property type="entry name" value="Rhodopsin 7-helix transmembrane proteins"/>
    <property type="match status" value="1"/>
</dbReference>
<gene>
    <name evidence="8" type="ORF">L201_001671</name>
</gene>
<feature type="compositionally biased region" description="Basic and acidic residues" evidence="5">
    <location>
        <begin position="336"/>
        <end position="352"/>
    </location>
</feature>
<dbReference type="PANTHER" id="PTHR23112:SF0">
    <property type="entry name" value="TRANSMEMBRANE PROTEIN 116"/>
    <property type="match status" value="1"/>
</dbReference>
<dbReference type="RefSeq" id="XP_066073555.1">
    <property type="nucleotide sequence ID" value="XM_066217458.1"/>
</dbReference>
<feature type="compositionally biased region" description="Polar residues" evidence="5">
    <location>
        <begin position="846"/>
        <end position="874"/>
    </location>
</feature>
<evidence type="ECO:0000259" key="7">
    <source>
        <dbReference type="PROSITE" id="PS50262"/>
    </source>
</evidence>
<feature type="region of interest" description="Disordered" evidence="5">
    <location>
        <begin position="832"/>
        <end position="874"/>
    </location>
</feature>
<name>A0AAX4JN40_9TREE</name>
<feature type="compositionally biased region" description="Polar residues" evidence="5">
    <location>
        <begin position="618"/>
        <end position="648"/>
    </location>
</feature>
<evidence type="ECO:0000256" key="5">
    <source>
        <dbReference type="SAM" id="MobiDB-lite"/>
    </source>
</evidence>
<dbReference type="InterPro" id="IPR017452">
    <property type="entry name" value="GPCR_Rhodpsn_7TM"/>
</dbReference>
<feature type="transmembrane region" description="Helical" evidence="6">
    <location>
        <begin position="167"/>
        <end position="192"/>
    </location>
</feature>
<sequence length="981" mass="107199">MLEPILRGSSVLAESFNHLSRNAERSGMGRIALANQVTRSDDERWISIVNVIILALTILGSGMILISMSYYEFIRLRPTTTRTRIVQALIVSDFILGIIGLISSSVALSGDGSGFAHGSTSCDGLGFMLVTILWTEHGWTLILAVATFMILIYPLHWFTLMLEQRWYFLWAIVWVIAISVAIIGYEVFGYYPSGGLCFYGSNAGLYSELMQFVPRCVVCIIITVLYAKLYVFLKRPDKIRLPGSNSATGGQYETVSSTSNKEKVVELKGKLGNFMTGGKLKTKRGSSGEVLSPLPQQQQHSTSSSTTDSSSARQPVDVNTNEIRQSSNTLSPGFIPKRDSNGSQGNEKEPMRKSSLLRRPSFSPIREIPPWEKLELPAFQVDGERFGGPSSSSTRSPSIWSGWKGLGQRKRSSTTTSGSTNNNLVSPASRMNSINSIKHQNQTQNQNNPPSLAEPISGTLHTSNSNSNLKITPPGSYVPRMPSIPSEDIVATPQSTKKPSSLQPLASSIQHQRNSTDETYVAQPTASGSGGLNANVEKKRKKSVQLSLSPRSHPGSNASSPEIGYSPKLDARQRPSVTISEGILHEDDQSQPQSQSHSTAHKRQHPPSISLPPRPGNPWSNGGKSEPSTPTPFQQNFQFSVTPTSNRNTFMSEKQTNIIDKAEHGQAPEDGEDDGEDDEWDLARMLAQPPPGTHSTDDRFAPNPSQSQANSEAFELVPESMSSYLNRKTALLMLWFPLGYLFLFSVSLIRLIYDFAGTPPPALRAISKWMILAQGVLDAIIYGVVEWHTKRVVRKRVRKGTLPSRGGGQRNTPTNSKLGTVGFLKNISTKLSASATGSNHRHDNKGTTSRNGSLQRFDPTTSISMNHGTGTHSMNQVSSYFIPEEHTLDPIQQSPQLSNQTQTQPQPQKDKSGPNLATGKGTWNHEFSMGSINENELNTINSPIVVQQERKGSESPLGGPGPGQGQSEVEKINPLEGHQTA</sequence>
<feature type="region of interest" description="Disordered" evidence="5">
    <location>
        <begin position="276"/>
        <end position="361"/>
    </location>
</feature>
<feature type="region of interest" description="Disordered" evidence="5">
    <location>
        <begin position="686"/>
        <end position="711"/>
    </location>
</feature>
<feature type="compositionally biased region" description="Polar residues" evidence="5">
    <location>
        <begin position="492"/>
        <end position="513"/>
    </location>
</feature>
<dbReference type="AlphaFoldDB" id="A0AAX4JN40"/>
<evidence type="ECO:0000256" key="6">
    <source>
        <dbReference type="SAM" id="Phobius"/>
    </source>
</evidence>
<feature type="compositionally biased region" description="Low complexity" evidence="5">
    <location>
        <begin position="895"/>
        <end position="907"/>
    </location>
</feature>
<protein>
    <recommendedName>
        <fullName evidence="7">G-protein coupled receptors family 1 profile domain-containing protein</fullName>
    </recommendedName>
</protein>
<feature type="compositionally biased region" description="Polar residues" evidence="5">
    <location>
        <begin position="424"/>
        <end position="439"/>
    </location>
</feature>
<feature type="compositionally biased region" description="Polar residues" evidence="5">
    <location>
        <begin position="459"/>
        <end position="470"/>
    </location>
</feature>
<reference evidence="8 9" key="1">
    <citation type="submission" date="2024-01" db="EMBL/GenBank/DDBJ databases">
        <title>Comparative genomics of Cryptococcus and Kwoniella reveals pathogenesis evolution and contrasting modes of karyotype evolution via chromosome fusion or intercentromeric recombination.</title>
        <authorList>
            <person name="Coelho M.A."/>
            <person name="David-Palma M."/>
            <person name="Shea T."/>
            <person name="Bowers K."/>
            <person name="McGinley-Smith S."/>
            <person name="Mohammad A.W."/>
            <person name="Gnirke A."/>
            <person name="Yurkov A.M."/>
            <person name="Nowrousian M."/>
            <person name="Sun S."/>
            <person name="Cuomo C.A."/>
            <person name="Heitman J."/>
        </authorList>
    </citation>
    <scope>NUCLEOTIDE SEQUENCE [LARGE SCALE GENOMIC DNA]</scope>
    <source>
        <strain evidence="8 9">CBS 6074</strain>
    </source>
</reference>
<keyword evidence="9" id="KW-1185">Reference proteome</keyword>
<comment type="subcellular location">
    <subcellularLocation>
        <location evidence="1">Membrane</location>
        <topology evidence="1">Multi-pass membrane protein</topology>
    </subcellularLocation>
</comment>
<dbReference type="SUPFAM" id="SSF81321">
    <property type="entry name" value="Family A G protein-coupled receptor-like"/>
    <property type="match status" value="1"/>
</dbReference>